<evidence type="ECO:0000256" key="2">
    <source>
        <dbReference type="SAM" id="SignalP"/>
    </source>
</evidence>
<name>A0A423UVJ0_STRGL</name>
<gene>
    <name evidence="3" type="ORF">D3105_22520</name>
</gene>
<feature type="chain" id="PRO_5019160593" evidence="2">
    <location>
        <begin position="27"/>
        <end position="172"/>
    </location>
</feature>
<feature type="transmembrane region" description="Helical" evidence="1">
    <location>
        <begin position="111"/>
        <end position="130"/>
    </location>
</feature>
<dbReference type="EMBL" id="QWFA01000127">
    <property type="protein sequence ID" value="ROV66368.1"/>
    <property type="molecule type" value="Genomic_DNA"/>
</dbReference>
<protein>
    <submittedName>
        <fullName evidence="3">Uncharacterized protein</fullName>
    </submittedName>
</protein>
<dbReference type="Proteomes" id="UP000285596">
    <property type="component" value="Unassembled WGS sequence"/>
</dbReference>
<organism evidence="3 4">
    <name type="scientific">Streptomyces globisporus</name>
    <dbReference type="NCBI Taxonomy" id="1908"/>
    <lineage>
        <taxon>Bacteria</taxon>
        <taxon>Bacillati</taxon>
        <taxon>Actinomycetota</taxon>
        <taxon>Actinomycetes</taxon>
        <taxon>Kitasatosporales</taxon>
        <taxon>Streptomycetaceae</taxon>
        <taxon>Streptomyces</taxon>
    </lineage>
</organism>
<keyword evidence="2" id="KW-0732">Signal</keyword>
<evidence type="ECO:0000256" key="1">
    <source>
        <dbReference type="SAM" id="Phobius"/>
    </source>
</evidence>
<keyword evidence="1" id="KW-0812">Transmembrane</keyword>
<sequence>MRVPGTVFAVLLAAVVAGFLAGAAFGAESVDAPRGLFVAGSAALLAAGAAGGAWQWNRRRAARFGISASRCLRVGRGLQRGEVPSDPAERVAAVDMVKRMRRGPASPSHRGAPWLLGGGALLWGAAGVIFVVDGAYGWALCDFAMMGLLLFHLASLRRRGRRLEAAARALGI</sequence>
<evidence type="ECO:0000313" key="3">
    <source>
        <dbReference type="EMBL" id="ROV66368.1"/>
    </source>
</evidence>
<accession>A0A423UVJ0</accession>
<reference evidence="3 4" key="1">
    <citation type="submission" date="2018-08" db="EMBL/GenBank/DDBJ databases">
        <title>Streptomyces globisporus 1912-4Crt, whole genome shotgun sequence.</title>
        <authorList>
            <person name="Matselyukh B."/>
        </authorList>
    </citation>
    <scope>NUCLEOTIDE SEQUENCE [LARGE SCALE GENOMIC DNA]</scope>
    <source>
        <strain evidence="3 4">1912-4Crt</strain>
    </source>
</reference>
<evidence type="ECO:0000313" key="4">
    <source>
        <dbReference type="Proteomes" id="UP000285596"/>
    </source>
</evidence>
<feature type="transmembrane region" description="Helical" evidence="1">
    <location>
        <begin position="36"/>
        <end position="54"/>
    </location>
</feature>
<proteinExistence type="predicted"/>
<feature type="transmembrane region" description="Helical" evidence="1">
    <location>
        <begin position="136"/>
        <end position="154"/>
    </location>
</feature>
<comment type="caution">
    <text evidence="3">The sequence shown here is derived from an EMBL/GenBank/DDBJ whole genome shotgun (WGS) entry which is preliminary data.</text>
</comment>
<feature type="signal peptide" evidence="2">
    <location>
        <begin position="1"/>
        <end position="26"/>
    </location>
</feature>
<keyword evidence="1" id="KW-0472">Membrane</keyword>
<keyword evidence="1" id="KW-1133">Transmembrane helix</keyword>
<dbReference type="AlphaFoldDB" id="A0A423UVJ0"/>